<evidence type="ECO:0000313" key="4">
    <source>
        <dbReference type="Proteomes" id="UP000437824"/>
    </source>
</evidence>
<dbReference type="PANTHER" id="PTHR45138">
    <property type="entry name" value="REGULATORY COMPONENTS OF SENSORY TRANSDUCTION SYSTEM"/>
    <property type="match status" value="1"/>
</dbReference>
<protein>
    <submittedName>
        <fullName evidence="3">Diguanylate cyclase</fullName>
    </submittedName>
</protein>
<dbReference type="InterPro" id="IPR050469">
    <property type="entry name" value="Diguanylate_Cyclase"/>
</dbReference>
<feature type="transmembrane region" description="Helical" evidence="1">
    <location>
        <begin position="299"/>
        <end position="319"/>
    </location>
</feature>
<dbReference type="EMBL" id="WMBC01000009">
    <property type="protein sequence ID" value="MTD61913.1"/>
    <property type="molecule type" value="Genomic_DNA"/>
</dbReference>
<dbReference type="Gene3D" id="3.30.70.270">
    <property type="match status" value="1"/>
</dbReference>
<feature type="transmembrane region" description="Helical" evidence="1">
    <location>
        <begin position="270"/>
        <end position="293"/>
    </location>
</feature>
<proteinExistence type="predicted"/>
<feature type="transmembrane region" description="Helical" evidence="1">
    <location>
        <begin position="176"/>
        <end position="199"/>
    </location>
</feature>
<comment type="caution">
    <text evidence="3">The sequence shown here is derived from an EMBL/GenBank/DDBJ whole genome shotgun (WGS) entry which is preliminary data.</text>
</comment>
<keyword evidence="1" id="KW-0472">Membrane</keyword>
<feature type="transmembrane region" description="Helical" evidence="1">
    <location>
        <begin position="211"/>
        <end position="230"/>
    </location>
</feature>
<dbReference type="InterPro" id="IPR000160">
    <property type="entry name" value="GGDEF_dom"/>
</dbReference>
<dbReference type="GO" id="GO:0052621">
    <property type="term" value="F:diguanylate cyclase activity"/>
    <property type="evidence" value="ECO:0007669"/>
    <property type="project" value="TreeGrafter"/>
</dbReference>
<feature type="transmembrane region" description="Helical" evidence="1">
    <location>
        <begin position="12"/>
        <end position="32"/>
    </location>
</feature>
<feature type="transmembrane region" description="Helical" evidence="1">
    <location>
        <begin position="331"/>
        <end position="354"/>
    </location>
</feature>
<dbReference type="PROSITE" id="PS50887">
    <property type="entry name" value="GGDEF"/>
    <property type="match status" value="1"/>
</dbReference>
<sequence>MKYNQKKRGQELEMFLFIIVLTVFAAVLGVVAKGGKTQTMEQFRTLSSGWYYIENGEKTEISLPAVIKADGQKKLVLYNDNITEEDAGKTITTKGAQHEPEIRLNDEILYQYENSAFPRNTQMKSKLDCDGEIPADSRGGTLTVTYSEPQRGEYEIAEYYIGSGSTVTLYHIECSLVIVGIAFCFIVLSLIAFLTAVYLKIRKMPAGRFRDVALFLFICGTWLITDSPVIQMYTSHPAATCIISFYMFMILAVPMLHFAQEVRNMKKYRILNVGIVLFYFNALIQGILNYLGVFEFIDMLFVTHILLWIWVWISAVLLWKEYRKDPAKDLRNIMAAYTIVSVSGILALVLYWLFQISYYGAIFALGILAFLVLILADAVANLAENIHFRTEMQAYERLMKEDSMTGMPNREPFEKLIAGITQEAHNYRNILLVFMDIIHLRRVNHEIGRTAGDEMVIAAARCMEAVFGEHGKCYRIGGDEFAAVVYDPDADTDVFSERLDEQIRNYNRNSKYRLSVARGFSLIRDENGKMKSVGEWKYEADTEMYQNKEKEEGSREL</sequence>
<dbReference type="NCBIfam" id="TIGR00254">
    <property type="entry name" value="GGDEF"/>
    <property type="match status" value="1"/>
</dbReference>
<dbReference type="InterPro" id="IPR043128">
    <property type="entry name" value="Rev_trsase/Diguanyl_cyclase"/>
</dbReference>
<feature type="transmembrane region" description="Helical" evidence="1">
    <location>
        <begin position="360"/>
        <end position="383"/>
    </location>
</feature>
<dbReference type="Pfam" id="PF00990">
    <property type="entry name" value="GGDEF"/>
    <property type="match status" value="1"/>
</dbReference>
<name>A0A844GIH6_9FIRM</name>
<organism evidence="3 4">
    <name type="scientific">Blautia luti DSM 14534 = JCM 17040</name>
    <dbReference type="NCBI Taxonomy" id="649762"/>
    <lineage>
        <taxon>Bacteria</taxon>
        <taxon>Bacillati</taxon>
        <taxon>Bacillota</taxon>
        <taxon>Clostridia</taxon>
        <taxon>Lachnospirales</taxon>
        <taxon>Lachnospiraceae</taxon>
        <taxon>Blautia</taxon>
    </lineage>
</organism>
<evidence type="ECO:0000313" key="3">
    <source>
        <dbReference type="EMBL" id="MTD61913.1"/>
    </source>
</evidence>
<dbReference type="RefSeq" id="WP_308418851.1">
    <property type="nucleotide sequence ID" value="NZ_WMBC01000009.1"/>
</dbReference>
<keyword evidence="1" id="KW-1133">Transmembrane helix</keyword>
<accession>A0A844GIH6</accession>
<dbReference type="SUPFAM" id="SSF55073">
    <property type="entry name" value="Nucleotide cyclase"/>
    <property type="match status" value="1"/>
</dbReference>
<evidence type="ECO:0000259" key="2">
    <source>
        <dbReference type="PROSITE" id="PS50887"/>
    </source>
</evidence>
<feature type="transmembrane region" description="Helical" evidence="1">
    <location>
        <begin position="236"/>
        <end position="258"/>
    </location>
</feature>
<dbReference type="CDD" id="cd01949">
    <property type="entry name" value="GGDEF"/>
    <property type="match status" value="1"/>
</dbReference>
<reference evidence="3 4" key="1">
    <citation type="submission" date="2019-11" db="EMBL/GenBank/DDBJ databases">
        <title>Draft genome sequence of Blautia luti DSM 14534T, isolated from human stool.</title>
        <authorList>
            <person name="Ortiz R."/>
            <person name="Melis-Arcos F."/>
            <person name="Covarrubias P."/>
            <person name="Cardenas J.P."/>
            <person name="Perez-Donoso J."/>
            <person name="Almonacid D."/>
        </authorList>
    </citation>
    <scope>NUCLEOTIDE SEQUENCE [LARGE SCALE GENOMIC DNA]</scope>
    <source>
        <strain evidence="3 4">DSM 14534</strain>
    </source>
</reference>
<gene>
    <name evidence="3" type="ORF">GKZ57_11765</name>
</gene>
<dbReference type="AlphaFoldDB" id="A0A844GIH6"/>
<evidence type="ECO:0000256" key="1">
    <source>
        <dbReference type="SAM" id="Phobius"/>
    </source>
</evidence>
<dbReference type="InterPro" id="IPR029787">
    <property type="entry name" value="Nucleotide_cyclase"/>
</dbReference>
<dbReference type="SMART" id="SM00267">
    <property type="entry name" value="GGDEF"/>
    <property type="match status" value="1"/>
</dbReference>
<dbReference type="PANTHER" id="PTHR45138:SF9">
    <property type="entry name" value="DIGUANYLATE CYCLASE DGCM-RELATED"/>
    <property type="match status" value="1"/>
</dbReference>
<keyword evidence="1" id="KW-0812">Transmembrane</keyword>
<feature type="domain" description="GGDEF" evidence="2">
    <location>
        <begin position="428"/>
        <end position="557"/>
    </location>
</feature>
<dbReference type="Proteomes" id="UP000437824">
    <property type="component" value="Unassembled WGS sequence"/>
</dbReference>